<dbReference type="Proteomes" id="UP001313282">
    <property type="component" value="Unassembled WGS sequence"/>
</dbReference>
<organism evidence="2 3">
    <name type="scientific">Orbilia javanica</name>
    <dbReference type="NCBI Taxonomy" id="47235"/>
    <lineage>
        <taxon>Eukaryota</taxon>
        <taxon>Fungi</taxon>
        <taxon>Dikarya</taxon>
        <taxon>Ascomycota</taxon>
        <taxon>Pezizomycotina</taxon>
        <taxon>Orbiliomycetes</taxon>
        <taxon>Orbiliales</taxon>
        <taxon>Orbiliaceae</taxon>
        <taxon>Orbilia</taxon>
    </lineage>
</organism>
<reference evidence="2 3" key="1">
    <citation type="submission" date="2019-10" db="EMBL/GenBank/DDBJ databases">
        <authorList>
            <person name="Palmer J.M."/>
        </authorList>
    </citation>
    <scope>NUCLEOTIDE SEQUENCE [LARGE SCALE GENOMIC DNA]</scope>
    <source>
        <strain evidence="2 3">TWF718</strain>
    </source>
</reference>
<keyword evidence="1" id="KW-0472">Membrane</keyword>
<feature type="transmembrane region" description="Helical" evidence="1">
    <location>
        <begin position="75"/>
        <end position="94"/>
    </location>
</feature>
<keyword evidence="3" id="KW-1185">Reference proteome</keyword>
<proteinExistence type="predicted"/>
<keyword evidence="1" id="KW-0812">Transmembrane</keyword>
<dbReference type="AlphaFoldDB" id="A0AAN8MX24"/>
<evidence type="ECO:0000256" key="1">
    <source>
        <dbReference type="SAM" id="Phobius"/>
    </source>
</evidence>
<name>A0AAN8MX24_9PEZI</name>
<comment type="caution">
    <text evidence="2">The sequence shown here is derived from an EMBL/GenBank/DDBJ whole genome shotgun (WGS) entry which is preliminary data.</text>
</comment>
<dbReference type="EMBL" id="JAVHNR010000008">
    <property type="protein sequence ID" value="KAK6334668.1"/>
    <property type="molecule type" value="Genomic_DNA"/>
</dbReference>
<keyword evidence="1" id="KW-1133">Transmembrane helix</keyword>
<protein>
    <submittedName>
        <fullName evidence="2">Uncharacterized protein</fullName>
    </submittedName>
</protein>
<evidence type="ECO:0000313" key="2">
    <source>
        <dbReference type="EMBL" id="KAK6334668.1"/>
    </source>
</evidence>
<evidence type="ECO:0000313" key="3">
    <source>
        <dbReference type="Proteomes" id="UP001313282"/>
    </source>
</evidence>
<sequence>MRSWDQKTIAYHHVCVYGRLGCGLRLKLAETLGVFGGIRNPILKSIVCSLHDFPPFPSQLNAFWAALSKLSLKRMFLFGMVGPATLACACWWMEESYKASDLKAAHRAAISYRG</sequence>
<gene>
    <name evidence="2" type="ORF">TWF718_010117</name>
</gene>
<accession>A0AAN8MX24</accession>